<evidence type="ECO:0000256" key="1">
    <source>
        <dbReference type="SAM" id="Coils"/>
    </source>
</evidence>
<organism evidence="2 3">
    <name type="scientific">Magallana gigas</name>
    <name type="common">Pacific oyster</name>
    <name type="synonym">Crassostrea gigas</name>
    <dbReference type="NCBI Taxonomy" id="29159"/>
    <lineage>
        <taxon>Eukaryota</taxon>
        <taxon>Metazoa</taxon>
        <taxon>Spiralia</taxon>
        <taxon>Lophotrochozoa</taxon>
        <taxon>Mollusca</taxon>
        <taxon>Bivalvia</taxon>
        <taxon>Autobranchia</taxon>
        <taxon>Pteriomorphia</taxon>
        <taxon>Ostreida</taxon>
        <taxon>Ostreoidea</taxon>
        <taxon>Ostreidae</taxon>
        <taxon>Magallana</taxon>
    </lineage>
</organism>
<keyword evidence="3" id="KW-1185">Reference proteome</keyword>
<dbReference type="Proteomes" id="UP000005408">
    <property type="component" value="Unassembled WGS sequence"/>
</dbReference>
<dbReference type="EnsemblMetazoa" id="G18701.1">
    <property type="protein sequence ID" value="G18701.1:cds"/>
    <property type="gene ID" value="G18701"/>
</dbReference>
<evidence type="ECO:0000313" key="2">
    <source>
        <dbReference type="EnsemblMetazoa" id="G18701.1:cds"/>
    </source>
</evidence>
<feature type="coiled-coil region" evidence="1">
    <location>
        <begin position="103"/>
        <end position="130"/>
    </location>
</feature>
<proteinExistence type="predicted"/>
<keyword evidence="1" id="KW-0175">Coiled coil</keyword>
<reference evidence="2" key="1">
    <citation type="submission" date="2022-08" db="UniProtKB">
        <authorList>
            <consortium name="EnsemblMetazoa"/>
        </authorList>
    </citation>
    <scope>IDENTIFICATION</scope>
    <source>
        <strain evidence="2">05x7-T-G4-1.051#20</strain>
    </source>
</reference>
<protein>
    <recommendedName>
        <fullName evidence="4">MULE transposase domain-containing protein</fullName>
    </recommendedName>
</protein>
<sequence length="385" mass="43686">MYKDDENDFIDMMETNFKKFIRQVRSIQICDRAVVNLKVTEGSSPAGNKVGISDDRSKSKCVNVEQDPGPQARKGLDFPTLSQDSEASMFDFFEYKSPLDYSLQYIEEEMNQLGVQVQSAKERLTELTDRVRTHLINGNKNKYLIPTAEWVIPKSAAVNVDLAKLEKHFKGKVPAELEIVSTLFENIIAGYDKANAPQSPIASTSTNPAGRLLEYNSLMAVKFPRLSVEIDTLRKPLSTDADYYQVLRFIDHQLPESIALEGFIADFEVALWKALKDRFPGTPIQGCVFHWTQVVLGKSRSTDFRLPITRSTQSTSSCANSWPCHSILPPEHIEETFLRLDGRAPEVLAPVMDFVYRTWIRSSVFKIDHWSVFMTSIRMNNDVEG</sequence>
<evidence type="ECO:0000313" key="3">
    <source>
        <dbReference type="Proteomes" id="UP000005408"/>
    </source>
</evidence>
<evidence type="ECO:0008006" key="4">
    <source>
        <dbReference type="Google" id="ProtNLM"/>
    </source>
</evidence>
<accession>A0A8W8JDP0</accession>
<name>A0A8W8JDP0_MAGGI</name>
<dbReference type="AlphaFoldDB" id="A0A8W8JDP0"/>